<dbReference type="HAMAP" id="MF_00244">
    <property type="entry name" value="NaMN_adenylyltr"/>
    <property type="match status" value="1"/>
</dbReference>
<feature type="domain" description="Cytidyltransferase-like" evidence="12">
    <location>
        <begin position="9"/>
        <end position="172"/>
    </location>
</feature>
<keyword evidence="14" id="KW-1185">Reference proteome</keyword>
<comment type="similarity">
    <text evidence="3 11">Belongs to the NadD family.</text>
</comment>
<evidence type="ECO:0000256" key="6">
    <source>
        <dbReference type="ARBA" id="ARBA00022695"/>
    </source>
</evidence>
<dbReference type="PANTHER" id="PTHR39321">
    <property type="entry name" value="NICOTINATE-NUCLEOTIDE ADENYLYLTRANSFERASE-RELATED"/>
    <property type="match status" value="1"/>
</dbReference>
<evidence type="ECO:0000259" key="12">
    <source>
        <dbReference type="Pfam" id="PF01467"/>
    </source>
</evidence>
<dbReference type="CDD" id="cd02165">
    <property type="entry name" value="NMNAT"/>
    <property type="match status" value="1"/>
</dbReference>
<dbReference type="InterPro" id="IPR014729">
    <property type="entry name" value="Rossmann-like_a/b/a_fold"/>
</dbReference>
<dbReference type="InterPro" id="IPR005248">
    <property type="entry name" value="NadD/NMNAT"/>
</dbReference>
<evidence type="ECO:0000256" key="3">
    <source>
        <dbReference type="ARBA" id="ARBA00009014"/>
    </source>
</evidence>
<comment type="catalytic activity">
    <reaction evidence="10 11">
        <text>nicotinate beta-D-ribonucleotide + ATP + H(+) = deamido-NAD(+) + diphosphate</text>
        <dbReference type="Rhea" id="RHEA:22860"/>
        <dbReference type="ChEBI" id="CHEBI:15378"/>
        <dbReference type="ChEBI" id="CHEBI:30616"/>
        <dbReference type="ChEBI" id="CHEBI:33019"/>
        <dbReference type="ChEBI" id="CHEBI:57502"/>
        <dbReference type="ChEBI" id="CHEBI:58437"/>
        <dbReference type="EC" id="2.7.7.18"/>
    </reaction>
</comment>
<dbReference type="AlphaFoldDB" id="A0A2V1JXA1"/>
<dbReference type="Proteomes" id="UP000245212">
    <property type="component" value="Unassembled WGS sequence"/>
</dbReference>
<keyword evidence="7 11" id="KW-0547">Nucleotide-binding</keyword>
<evidence type="ECO:0000256" key="4">
    <source>
        <dbReference type="ARBA" id="ARBA00022642"/>
    </source>
</evidence>
<evidence type="ECO:0000256" key="10">
    <source>
        <dbReference type="ARBA" id="ARBA00048721"/>
    </source>
</evidence>
<dbReference type="EMBL" id="QETA01000003">
    <property type="protein sequence ID" value="PWF23100.1"/>
    <property type="molecule type" value="Genomic_DNA"/>
</dbReference>
<comment type="pathway">
    <text evidence="2 11">Cofactor biosynthesis; NAD(+) biosynthesis; deamido-NAD(+) from nicotinate D-ribonucleotide: step 1/1.</text>
</comment>
<evidence type="ECO:0000256" key="9">
    <source>
        <dbReference type="ARBA" id="ARBA00023027"/>
    </source>
</evidence>
<evidence type="ECO:0000313" key="14">
    <source>
        <dbReference type="Proteomes" id="UP000245212"/>
    </source>
</evidence>
<keyword evidence="8 11" id="KW-0067">ATP-binding</keyword>
<evidence type="ECO:0000256" key="7">
    <source>
        <dbReference type="ARBA" id="ARBA00022741"/>
    </source>
</evidence>
<dbReference type="NCBIfam" id="TIGR00482">
    <property type="entry name" value="nicotinate (nicotinamide) nucleotide adenylyltransferase"/>
    <property type="match status" value="1"/>
</dbReference>
<keyword evidence="4 11" id="KW-0662">Pyridine nucleotide biosynthesis</keyword>
<evidence type="ECO:0000256" key="8">
    <source>
        <dbReference type="ARBA" id="ARBA00022840"/>
    </source>
</evidence>
<keyword evidence="5 11" id="KW-0808">Transferase</keyword>
<protein>
    <recommendedName>
        <fullName evidence="11">Probable nicotinate-nucleotide adenylyltransferase</fullName>
        <ecNumber evidence="11">2.7.7.18</ecNumber>
    </recommendedName>
    <alternativeName>
        <fullName evidence="11">Deamido-NAD(+) diphosphorylase</fullName>
    </alternativeName>
    <alternativeName>
        <fullName evidence="11">Deamido-NAD(+) pyrophosphorylase</fullName>
    </alternativeName>
    <alternativeName>
        <fullName evidence="11">Nicotinate mononucleotide adenylyltransferase</fullName>
        <shortName evidence="11">NaMN adenylyltransferase</shortName>
    </alternativeName>
</protein>
<dbReference type="Gene3D" id="3.40.50.620">
    <property type="entry name" value="HUPs"/>
    <property type="match status" value="1"/>
</dbReference>
<accession>A0A2V1JXA1</accession>
<comment type="function">
    <text evidence="1 11">Catalyzes the reversible adenylation of nicotinate mononucleotide (NaMN) to nicotinic acid adenine dinucleotide (NaAD).</text>
</comment>
<reference evidence="14" key="1">
    <citation type="submission" date="2018-05" db="EMBL/GenBank/DDBJ databases">
        <authorList>
            <person name="Li Y."/>
        </authorList>
    </citation>
    <scope>NUCLEOTIDE SEQUENCE [LARGE SCALE GENOMIC DNA]</scope>
    <source>
        <strain evidence="14">3d-2-2</strain>
    </source>
</reference>
<gene>
    <name evidence="11 13" type="primary">nadD</name>
    <name evidence="13" type="ORF">DD235_08880</name>
</gene>
<dbReference type="UniPathway" id="UPA00253">
    <property type="reaction ID" value="UER00332"/>
</dbReference>
<sequence>MGVTQRIVLFGGSFDPVHLAHLALARCALQSQQADQVQLIPAGQPWQRPALGANPQQRLHMLELAIADTAGLSINAIEIERTGPTYTLDTVRNLPSGPRYLWLLGSDQLARFHTWHHWQEIVHHVDLLVAQRPGTPMACTPELRQALTDNDRDLLELPFEPLDISSSAIRHRIAAGQPTEGLLPPAVRHYIDTHHLYLS</sequence>
<comment type="caution">
    <text evidence="13">The sequence shown here is derived from an EMBL/GenBank/DDBJ whole genome shotgun (WGS) entry which is preliminary data.</text>
</comment>
<organism evidence="13 14">
    <name type="scientific">Corticimicrobacter populi</name>
    <dbReference type="NCBI Taxonomy" id="2175229"/>
    <lineage>
        <taxon>Bacteria</taxon>
        <taxon>Pseudomonadati</taxon>
        <taxon>Pseudomonadota</taxon>
        <taxon>Betaproteobacteria</taxon>
        <taxon>Burkholderiales</taxon>
        <taxon>Alcaligenaceae</taxon>
        <taxon>Corticimicrobacter</taxon>
    </lineage>
</organism>
<proteinExistence type="inferred from homology"/>
<keyword evidence="6 11" id="KW-0548">Nucleotidyltransferase</keyword>
<dbReference type="GO" id="GO:0005524">
    <property type="term" value="F:ATP binding"/>
    <property type="evidence" value="ECO:0007669"/>
    <property type="project" value="UniProtKB-KW"/>
</dbReference>
<evidence type="ECO:0000256" key="11">
    <source>
        <dbReference type="HAMAP-Rule" id="MF_00244"/>
    </source>
</evidence>
<evidence type="ECO:0000256" key="2">
    <source>
        <dbReference type="ARBA" id="ARBA00005019"/>
    </source>
</evidence>
<dbReference type="EC" id="2.7.7.18" evidence="11"/>
<keyword evidence="9 11" id="KW-0520">NAD</keyword>
<dbReference type="NCBIfam" id="TIGR00125">
    <property type="entry name" value="cyt_tran_rel"/>
    <property type="match status" value="1"/>
</dbReference>
<name>A0A2V1JXA1_9BURK</name>
<dbReference type="GO" id="GO:0009435">
    <property type="term" value="P:NAD+ biosynthetic process"/>
    <property type="evidence" value="ECO:0007669"/>
    <property type="project" value="UniProtKB-UniRule"/>
</dbReference>
<dbReference type="Pfam" id="PF01467">
    <property type="entry name" value="CTP_transf_like"/>
    <property type="match status" value="1"/>
</dbReference>
<evidence type="ECO:0000313" key="13">
    <source>
        <dbReference type="EMBL" id="PWF23100.1"/>
    </source>
</evidence>
<evidence type="ECO:0000256" key="5">
    <source>
        <dbReference type="ARBA" id="ARBA00022679"/>
    </source>
</evidence>
<dbReference type="PANTHER" id="PTHR39321:SF3">
    <property type="entry name" value="PHOSPHOPANTETHEINE ADENYLYLTRANSFERASE"/>
    <property type="match status" value="1"/>
</dbReference>
<dbReference type="GO" id="GO:0004515">
    <property type="term" value="F:nicotinate-nucleotide adenylyltransferase activity"/>
    <property type="evidence" value="ECO:0007669"/>
    <property type="project" value="UniProtKB-UniRule"/>
</dbReference>
<dbReference type="SUPFAM" id="SSF52374">
    <property type="entry name" value="Nucleotidylyl transferase"/>
    <property type="match status" value="1"/>
</dbReference>
<dbReference type="InterPro" id="IPR004821">
    <property type="entry name" value="Cyt_trans-like"/>
</dbReference>
<dbReference type="RefSeq" id="WP_109061714.1">
    <property type="nucleotide sequence ID" value="NZ_QETA01000003.1"/>
</dbReference>
<evidence type="ECO:0000256" key="1">
    <source>
        <dbReference type="ARBA" id="ARBA00002324"/>
    </source>
</evidence>